<dbReference type="RefSeq" id="WP_069032186.1">
    <property type="nucleotide sequence ID" value="NZ_MDKC01000001.1"/>
</dbReference>
<dbReference type="InterPro" id="IPR016181">
    <property type="entry name" value="Acyl_CoA_acyltransferase"/>
</dbReference>
<dbReference type="CDD" id="cd04301">
    <property type="entry name" value="NAT_SF"/>
    <property type="match status" value="1"/>
</dbReference>
<evidence type="ECO:0000259" key="1">
    <source>
        <dbReference type="PROSITE" id="PS51186"/>
    </source>
</evidence>
<feature type="domain" description="N-acetyltransferase" evidence="1">
    <location>
        <begin position="1"/>
        <end position="166"/>
    </location>
</feature>
<reference evidence="2 3" key="1">
    <citation type="submission" date="2016-07" db="EMBL/GenBank/DDBJ databases">
        <authorList>
            <person name="Townsley L."/>
            <person name="Shank E.A."/>
        </authorList>
    </citation>
    <scope>NUCLEOTIDE SEQUENCE [LARGE SCALE GENOMIC DNA]</scope>
    <source>
        <strain evidence="2 3">CH01</strain>
    </source>
</reference>
<dbReference type="Proteomes" id="UP000094580">
    <property type="component" value="Unassembled WGS sequence"/>
</dbReference>
<dbReference type="InterPro" id="IPR000182">
    <property type="entry name" value="GNAT_dom"/>
</dbReference>
<dbReference type="PANTHER" id="PTHR43415">
    <property type="entry name" value="SPERMIDINE N(1)-ACETYLTRANSFERASE"/>
    <property type="match status" value="1"/>
</dbReference>
<comment type="caution">
    <text evidence="2">The sequence shown here is derived from an EMBL/GenBank/DDBJ whole genome shotgun (WGS) entry which is preliminary data.</text>
</comment>
<evidence type="ECO:0000313" key="3">
    <source>
        <dbReference type="Proteomes" id="UP000094580"/>
    </source>
</evidence>
<evidence type="ECO:0000313" key="2">
    <source>
        <dbReference type="EMBL" id="ODG94009.1"/>
    </source>
</evidence>
<dbReference type="PROSITE" id="PS51186">
    <property type="entry name" value="GNAT"/>
    <property type="match status" value="1"/>
</dbReference>
<name>A0ABX2ZX99_9BACI</name>
<protein>
    <submittedName>
        <fullName evidence="2">GNAT family N-acetyltransferase</fullName>
    </submittedName>
</protein>
<keyword evidence="3" id="KW-1185">Reference proteome</keyword>
<dbReference type="Pfam" id="PF00583">
    <property type="entry name" value="Acetyltransf_1"/>
    <property type="match status" value="1"/>
</dbReference>
<organism evidence="2 3">
    <name type="scientific">Gottfriedia luciferensis</name>
    <dbReference type="NCBI Taxonomy" id="178774"/>
    <lineage>
        <taxon>Bacteria</taxon>
        <taxon>Bacillati</taxon>
        <taxon>Bacillota</taxon>
        <taxon>Bacilli</taxon>
        <taxon>Bacillales</taxon>
        <taxon>Bacillaceae</taxon>
        <taxon>Gottfriedia</taxon>
    </lineage>
</organism>
<dbReference type="PANTHER" id="PTHR43415:SF3">
    <property type="entry name" value="GNAT-FAMILY ACETYLTRANSFERASE"/>
    <property type="match status" value="1"/>
</dbReference>
<dbReference type="EMBL" id="MDKC01000001">
    <property type="protein sequence ID" value="ODG94009.1"/>
    <property type="molecule type" value="Genomic_DNA"/>
</dbReference>
<dbReference type="Gene3D" id="3.40.630.30">
    <property type="match status" value="1"/>
</dbReference>
<gene>
    <name evidence="2" type="ORF">BED47_02230</name>
</gene>
<sequence>MKIREIKLEDAENFAKIISEVESQADFMLYGAGERNLTTDKQRKQLEVIEKSSNSTIFVAEETSGKLVGYAFAIGSTAKRKKHSVYLVIGILKEFSGKGIGTKLFQAIEEWAINHSIFRLELTVVKQNEAAVGLYKKMGYQIEGTKINSLLIDGKSFDEYYMAKIL</sequence>
<proteinExistence type="predicted"/>
<accession>A0ABX2ZX99</accession>
<dbReference type="SUPFAM" id="SSF55729">
    <property type="entry name" value="Acyl-CoA N-acyltransferases (Nat)"/>
    <property type="match status" value="1"/>
</dbReference>